<reference evidence="1 2" key="1">
    <citation type="submission" date="2018-08" db="EMBL/GenBank/DDBJ databases">
        <title>Aphanomyces genome sequencing and annotation.</title>
        <authorList>
            <person name="Minardi D."/>
            <person name="Oidtmann B."/>
            <person name="Van Der Giezen M."/>
            <person name="Studholme D.J."/>
        </authorList>
    </citation>
    <scope>NUCLEOTIDE SEQUENCE [LARGE SCALE GENOMIC DNA]</scope>
    <source>
        <strain evidence="1 2">Da</strain>
    </source>
</reference>
<accession>A0A418FH15</accession>
<feature type="non-terminal residue" evidence="1">
    <location>
        <position position="233"/>
    </location>
</feature>
<dbReference type="PANTHER" id="PTHR45786:SF74">
    <property type="entry name" value="ATP-DEPENDENT DNA HELICASE"/>
    <property type="match status" value="1"/>
</dbReference>
<dbReference type="Proteomes" id="UP000285430">
    <property type="component" value="Unassembled WGS sequence"/>
</dbReference>
<evidence type="ECO:0000313" key="1">
    <source>
        <dbReference type="EMBL" id="RHZ29161.1"/>
    </source>
</evidence>
<comment type="caution">
    <text evidence="1">The sequence shown here is derived from an EMBL/GenBank/DDBJ whole genome shotgun (WGS) entry which is preliminary data.</text>
</comment>
<evidence type="ECO:0008006" key="3">
    <source>
        <dbReference type="Google" id="ProtNLM"/>
    </source>
</evidence>
<organism evidence="1 2">
    <name type="scientific">Aphanomyces astaci</name>
    <name type="common">Crayfish plague agent</name>
    <dbReference type="NCBI Taxonomy" id="112090"/>
    <lineage>
        <taxon>Eukaryota</taxon>
        <taxon>Sar</taxon>
        <taxon>Stramenopiles</taxon>
        <taxon>Oomycota</taxon>
        <taxon>Saprolegniomycetes</taxon>
        <taxon>Saprolegniales</taxon>
        <taxon>Verrucalvaceae</taxon>
        <taxon>Aphanomyces</taxon>
    </lineage>
</organism>
<proteinExistence type="predicted"/>
<protein>
    <recommendedName>
        <fullName evidence="3">Helitron helicase-like domain-containing protein</fullName>
    </recommendedName>
</protein>
<dbReference type="EMBL" id="QUTH01001823">
    <property type="protein sequence ID" value="RHZ29161.1"/>
    <property type="molecule type" value="Genomic_DNA"/>
</dbReference>
<evidence type="ECO:0000313" key="2">
    <source>
        <dbReference type="Proteomes" id="UP000285430"/>
    </source>
</evidence>
<sequence>MVHNLGSYRPKDALPPSFAQVYVLDSTNQDDVRSARASNMAFSNAQKQVIKFIQAFMLRHNHFCKTLYTVKERLEQLPQGVDDDVDDQICVTIRPRGGRDARTHNAPVAPEMAICMRHDVGTIGRDVVVMPRQNQMLHVSEVSTAYNPLQYPLLFPFAEGGWDFNMHENPQNIRSKRLSLFKYTKFMMYQRHAFSPLHMSGKIGQQYWTDQYCREETNSLRWIVENQDKIRAD</sequence>
<dbReference type="AlphaFoldDB" id="A0A418FH15"/>
<name>A0A418FH15_APHAT</name>
<dbReference type="PANTHER" id="PTHR45786">
    <property type="entry name" value="DNA BINDING PROTEIN-LIKE"/>
    <property type="match status" value="1"/>
</dbReference>
<gene>
    <name evidence="1" type="ORF">DYB37_011309</name>
</gene>